<keyword evidence="5" id="KW-1185">Reference proteome</keyword>
<evidence type="ECO:0000256" key="2">
    <source>
        <dbReference type="ARBA" id="ARBA00023002"/>
    </source>
</evidence>
<keyword evidence="1" id="KW-0521">NADP</keyword>
<dbReference type="Bgee" id="ENSLOCG00000002463">
    <property type="expression patterns" value="Expressed in pharyngeal gill and 13 other cell types or tissues"/>
</dbReference>
<evidence type="ECO:0000256" key="1">
    <source>
        <dbReference type="ARBA" id="ARBA00022857"/>
    </source>
</evidence>
<dbReference type="PRINTS" id="PR00081">
    <property type="entry name" value="GDHRDH"/>
</dbReference>
<dbReference type="OMA" id="QGLNCLI"/>
<dbReference type="PANTHER" id="PTHR43544:SF7">
    <property type="entry name" value="NADB-LER2"/>
    <property type="match status" value="1"/>
</dbReference>
<dbReference type="HOGENOM" id="CLU_010194_9_1_1"/>
<reference evidence="4" key="3">
    <citation type="submission" date="2025-09" db="UniProtKB">
        <authorList>
            <consortium name="Ensembl"/>
        </authorList>
    </citation>
    <scope>IDENTIFICATION</scope>
</reference>
<sequence length="263" mass="27778">QWLSADGPAMGAEFQSCQTVLITGASRGLGLQMVKQLVTGNHRPLKIIATAREPAAAKELKELSEKYKGLHVVPLDVVSQGSIEKALQEVGSLVGDEGLNCLINNAGIMISGDIETVTAEGMMKNFETNTVSPLMITKAFLPLLRKAAAKSTGMGIHRAAIINISSMLGSIELNCQPVTGLKCCPYRTSKAALNMVTRCLAVDLEADGILCTAIHPGWVRTDMGGAEAPLSKEDSISSVLKVIASLSEKENGGFLSYDGKPLP</sequence>
<dbReference type="AlphaFoldDB" id="W5M3D9"/>
<dbReference type="eggNOG" id="KOG1611">
    <property type="taxonomic scope" value="Eukaryota"/>
</dbReference>
<proteinExistence type="inferred from homology"/>
<dbReference type="PRINTS" id="PR00080">
    <property type="entry name" value="SDRFAMILY"/>
</dbReference>
<dbReference type="Ensembl" id="ENSLOCT00000002903.1">
    <property type="protein sequence ID" value="ENSLOCP00000002897.1"/>
    <property type="gene ID" value="ENSLOCG00000002463.1"/>
</dbReference>
<dbReference type="EMBL" id="AHAT01008185">
    <property type="status" value="NOT_ANNOTATED_CDS"/>
    <property type="molecule type" value="Genomic_DNA"/>
</dbReference>
<dbReference type="GeneTree" id="ENSGT00940000165046"/>
<dbReference type="Gene3D" id="3.40.50.720">
    <property type="entry name" value="NAD(P)-binding Rossmann-like Domain"/>
    <property type="match status" value="1"/>
</dbReference>
<dbReference type="InterPro" id="IPR002347">
    <property type="entry name" value="SDR_fam"/>
</dbReference>
<evidence type="ECO:0000313" key="5">
    <source>
        <dbReference type="Proteomes" id="UP000018468"/>
    </source>
</evidence>
<evidence type="ECO:0000313" key="4">
    <source>
        <dbReference type="Ensembl" id="ENSLOCP00000002897.1"/>
    </source>
</evidence>
<dbReference type="GO" id="GO:0005737">
    <property type="term" value="C:cytoplasm"/>
    <property type="evidence" value="ECO:0000318"/>
    <property type="project" value="GO_Central"/>
</dbReference>
<dbReference type="GO" id="GO:0016491">
    <property type="term" value="F:oxidoreductase activity"/>
    <property type="evidence" value="ECO:0000318"/>
    <property type="project" value="GO_Central"/>
</dbReference>
<organism evidence="4 5">
    <name type="scientific">Lepisosteus oculatus</name>
    <name type="common">Spotted gar</name>
    <dbReference type="NCBI Taxonomy" id="7918"/>
    <lineage>
        <taxon>Eukaryota</taxon>
        <taxon>Metazoa</taxon>
        <taxon>Chordata</taxon>
        <taxon>Craniata</taxon>
        <taxon>Vertebrata</taxon>
        <taxon>Euteleostomi</taxon>
        <taxon>Actinopterygii</taxon>
        <taxon>Neopterygii</taxon>
        <taxon>Holostei</taxon>
        <taxon>Semionotiformes</taxon>
        <taxon>Lepisosteidae</taxon>
        <taxon>Lepisosteus</taxon>
    </lineage>
</organism>
<protein>
    <submittedName>
        <fullName evidence="4">Zgc:110339</fullName>
    </submittedName>
</protein>
<dbReference type="CDD" id="cd05325">
    <property type="entry name" value="carb_red_sniffer_like_SDR_c"/>
    <property type="match status" value="1"/>
</dbReference>
<dbReference type="InParanoid" id="W5M3D9"/>
<comment type="similarity">
    <text evidence="3">Belongs to the short-chain dehydrogenases/reductases (SDR) family.</text>
</comment>
<dbReference type="Proteomes" id="UP000018468">
    <property type="component" value="Linkage group LG27"/>
</dbReference>
<dbReference type="Pfam" id="PF00106">
    <property type="entry name" value="adh_short"/>
    <property type="match status" value="1"/>
</dbReference>
<reference evidence="5" key="1">
    <citation type="submission" date="2011-12" db="EMBL/GenBank/DDBJ databases">
        <title>The Draft Genome of Lepisosteus oculatus.</title>
        <authorList>
            <consortium name="The Broad Institute Genome Assembly &amp; Analysis Group"/>
            <consortium name="Computational R&amp;D Group"/>
            <consortium name="and Sequencing Platform"/>
            <person name="Di Palma F."/>
            <person name="Alfoldi J."/>
            <person name="Johnson J."/>
            <person name="Berlin A."/>
            <person name="Gnerre S."/>
            <person name="Jaffe D."/>
            <person name="MacCallum I."/>
            <person name="Young S."/>
            <person name="Walker B.J."/>
            <person name="Lander E.S."/>
            <person name="Lindblad-Toh K."/>
        </authorList>
    </citation>
    <scope>NUCLEOTIDE SEQUENCE [LARGE SCALE GENOMIC DNA]</scope>
</reference>
<accession>W5M3D9</accession>
<dbReference type="STRING" id="7918.ENSLOCP00000002897"/>
<dbReference type="InterPro" id="IPR036291">
    <property type="entry name" value="NAD(P)-bd_dom_sf"/>
</dbReference>
<dbReference type="SUPFAM" id="SSF51735">
    <property type="entry name" value="NAD(P)-binding Rossmann-fold domains"/>
    <property type="match status" value="1"/>
</dbReference>
<name>W5M3D9_LEPOC</name>
<keyword evidence="2" id="KW-0560">Oxidoreductase</keyword>
<reference evidence="4" key="2">
    <citation type="submission" date="2025-08" db="UniProtKB">
        <authorList>
            <consortium name="Ensembl"/>
        </authorList>
    </citation>
    <scope>IDENTIFICATION</scope>
</reference>
<evidence type="ECO:0000256" key="3">
    <source>
        <dbReference type="RuleBase" id="RU000363"/>
    </source>
</evidence>
<dbReference type="PANTHER" id="PTHR43544">
    <property type="entry name" value="SHORT-CHAIN DEHYDROGENASE/REDUCTASE"/>
    <property type="match status" value="1"/>
</dbReference>
<dbReference type="InterPro" id="IPR051468">
    <property type="entry name" value="Fungal_SecMetab_SDRs"/>
</dbReference>